<organism evidence="2 3">
    <name type="scientific">Nocardia rhamnosiphila</name>
    <dbReference type="NCBI Taxonomy" id="426716"/>
    <lineage>
        <taxon>Bacteria</taxon>
        <taxon>Bacillati</taxon>
        <taxon>Actinomycetota</taxon>
        <taxon>Actinomycetes</taxon>
        <taxon>Mycobacteriales</taxon>
        <taxon>Nocardiaceae</taxon>
        <taxon>Nocardia</taxon>
    </lineage>
</organism>
<sequence>MSCGKGFGRGAKTPRWRERRRPHTSAHCVRDPVDAVSAPGGAVRIPGHPAEAVVDIDDAVPLGRAARHQQMAAV</sequence>
<feature type="compositionally biased region" description="Basic residues" evidence="1">
    <location>
        <begin position="12"/>
        <end position="24"/>
    </location>
</feature>
<accession>A0ABV2WSV5</accession>
<proteinExistence type="predicted"/>
<evidence type="ECO:0000256" key="1">
    <source>
        <dbReference type="SAM" id="MobiDB-lite"/>
    </source>
</evidence>
<dbReference type="RefSeq" id="WP_356959096.1">
    <property type="nucleotide sequence ID" value="NZ_JBEYBD010000023.1"/>
</dbReference>
<dbReference type="EMBL" id="JBEYBF010000012">
    <property type="protein sequence ID" value="MEU1953958.1"/>
    <property type="molecule type" value="Genomic_DNA"/>
</dbReference>
<gene>
    <name evidence="2" type="ORF">ABZ510_19095</name>
</gene>
<name>A0ABV2WSV5_9NOCA</name>
<reference evidence="2 3" key="1">
    <citation type="submission" date="2024-06" db="EMBL/GenBank/DDBJ databases">
        <title>The Natural Products Discovery Center: Release of the First 8490 Sequenced Strains for Exploring Actinobacteria Biosynthetic Diversity.</title>
        <authorList>
            <person name="Kalkreuter E."/>
            <person name="Kautsar S.A."/>
            <person name="Yang D."/>
            <person name="Bader C.D."/>
            <person name="Teijaro C.N."/>
            <person name="Fluegel L."/>
            <person name="Davis C.M."/>
            <person name="Simpson J.R."/>
            <person name="Lauterbach L."/>
            <person name="Steele A.D."/>
            <person name="Gui C."/>
            <person name="Meng S."/>
            <person name="Li G."/>
            <person name="Viehrig K."/>
            <person name="Ye F."/>
            <person name="Su P."/>
            <person name="Kiefer A.F."/>
            <person name="Nichols A."/>
            <person name="Cepeda A.J."/>
            <person name="Yan W."/>
            <person name="Fan B."/>
            <person name="Jiang Y."/>
            <person name="Adhikari A."/>
            <person name="Zheng C.-J."/>
            <person name="Schuster L."/>
            <person name="Cowan T.M."/>
            <person name="Smanski M.J."/>
            <person name="Chevrette M.G."/>
            <person name="De Carvalho L.P.S."/>
            <person name="Shen B."/>
        </authorList>
    </citation>
    <scope>NUCLEOTIDE SEQUENCE [LARGE SCALE GENOMIC DNA]</scope>
    <source>
        <strain evidence="2 3">NPDC019708</strain>
    </source>
</reference>
<dbReference type="Proteomes" id="UP001550628">
    <property type="component" value="Unassembled WGS sequence"/>
</dbReference>
<protein>
    <submittedName>
        <fullName evidence="2">Uncharacterized protein</fullName>
    </submittedName>
</protein>
<evidence type="ECO:0000313" key="3">
    <source>
        <dbReference type="Proteomes" id="UP001550628"/>
    </source>
</evidence>
<feature type="region of interest" description="Disordered" evidence="1">
    <location>
        <begin position="1"/>
        <end position="29"/>
    </location>
</feature>
<keyword evidence="3" id="KW-1185">Reference proteome</keyword>
<comment type="caution">
    <text evidence="2">The sequence shown here is derived from an EMBL/GenBank/DDBJ whole genome shotgun (WGS) entry which is preliminary data.</text>
</comment>
<evidence type="ECO:0000313" key="2">
    <source>
        <dbReference type="EMBL" id="MEU1953958.1"/>
    </source>
</evidence>